<evidence type="ECO:0000256" key="1">
    <source>
        <dbReference type="SAM" id="Phobius"/>
    </source>
</evidence>
<sequence>MRNRNSENVHCSFATIRFFNATHRWRLLRKVFAGADIVSVTAGCSEAPRIHAHERTITVITKDAARHNTLAYLGFNLGCRADVTVVPPARLPASPSCERSPAYRSLAAPWTRYLLWSFFIFSRVVIAFFSDTPFLINEWSIFYIKIVIELLDLIKDPEGSSSSKTPRFSLYNKFLIGIKVEIRNEIESGTRTEIERTNDIDIMIDGVIGRYKRRTNSFDIHAGEAADKSSWCIRYKNTKSLTLKFDSQLSVSFSEYTPKFLTRVKEWMRSTTPTAVRQRGPAAGRRIRIFMMTRPLAGAGRHNKIQRTSPAGHANKKMYVPEKFSGLSLKTRRLKMRQ</sequence>
<dbReference type="AlphaFoldDB" id="A0A4C1TXI2"/>
<keyword evidence="1" id="KW-1133">Transmembrane helix</keyword>
<keyword evidence="3" id="KW-1185">Reference proteome</keyword>
<organism evidence="2 3">
    <name type="scientific">Eumeta variegata</name>
    <name type="common">Bagworm moth</name>
    <name type="synonym">Eumeta japonica</name>
    <dbReference type="NCBI Taxonomy" id="151549"/>
    <lineage>
        <taxon>Eukaryota</taxon>
        <taxon>Metazoa</taxon>
        <taxon>Ecdysozoa</taxon>
        <taxon>Arthropoda</taxon>
        <taxon>Hexapoda</taxon>
        <taxon>Insecta</taxon>
        <taxon>Pterygota</taxon>
        <taxon>Neoptera</taxon>
        <taxon>Endopterygota</taxon>
        <taxon>Lepidoptera</taxon>
        <taxon>Glossata</taxon>
        <taxon>Ditrysia</taxon>
        <taxon>Tineoidea</taxon>
        <taxon>Psychidae</taxon>
        <taxon>Oiketicinae</taxon>
        <taxon>Eumeta</taxon>
    </lineage>
</organism>
<name>A0A4C1TXI2_EUMVA</name>
<protein>
    <submittedName>
        <fullName evidence="2">Uncharacterized protein</fullName>
    </submittedName>
</protein>
<evidence type="ECO:0000313" key="2">
    <source>
        <dbReference type="EMBL" id="GBP18717.1"/>
    </source>
</evidence>
<comment type="caution">
    <text evidence="2">The sequence shown here is derived from an EMBL/GenBank/DDBJ whole genome shotgun (WGS) entry which is preliminary data.</text>
</comment>
<dbReference type="EMBL" id="BGZK01000100">
    <property type="protein sequence ID" value="GBP18717.1"/>
    <property type="molecule type" value="Genomic_DNA"/>
</dbReference>
<keyword evidence="1" id="KW-0812">Transmembrane</keyword>
<dbReference type="Proteomes" id="UP000299102">
    <property type="component" value="Unassembled WGS sequence"/>
</dbReference>
<feature type="transmembrane region" description="Helical" evidence="1">
    <location>
        <begin position="113"/>
        <end position="130"/>
    </location>
</feature>
<reference evidence="2 3" key="1">
    <citation type="journal article" date="2019" name="Commun. Biol.">
        <title>The bagworm genome reveals a unique fibroin gene that provides high tensile strength.</title>
        <authorList>
            <person name="Kono N."/>
            <person name="Nakamura H."/>
            <person name="Ohtoshi R."/>
            <person name="Tomita M."/>
            <person name="Numata K."/>
            <person name="Arakawa K."/>
        </authorList>
    </citation>
    <scope>NUCLEOTIDE SEQUENCE [LARGE SCALE GENOMIC DNA]</scope>
</reference>
<accession>A0A4C1TXI2</accession>
<proteinExistence type="predicted"/>
<gene>
    <name evidence="2" type="ORF">EVAR_8543_1</name>
</gene>
<keyword evidence="1" id="KW-0472">Membrane</keyword>
<evidence type="ECO:0000313" key="3">
    <source>
        <dbReference type="Proteomes" id="UP000299102"/>
    </source>
</evidence>